<dbReference type="InterPro" id="IPR050111">
    <property type="entry name" value="C-type_lectin/snaclec_domain"/>
</dbReference>
<feature type="chain" id="PRO_5019199473" evidence="2">
    <location>
        <begin position="21"/>
        <end position="164"/>
    </location>
</feature>
<name>A0A423UBM5_PENVA</name>
<dbReference type="OrthoDB" id="6328824at2759"/>
<proteinExistence type="predicted"/>
<evidence type="ECO:0000256" key="2">
    <source>
        <dbReference type="SAM" id="SignalP"/>
    </source>
</evidence>
<dbReference type="PROSITE" id="PS00615">
    <property type="entry name" value="C_TYPE_LECTIN_1"/>
    <property type="match status" value="1"/>
</dbReference>
<dbReference type="InterPro" id="IPR016187">
    <property type="entry name" value="CTDL_fold"/>
</dbReference>
<dbReference type="SMART" id="SM00034">
    <property type="entry name" value="CLECT"/>
    <property type="match status" value="1"/>
</dbReference>
<evidence type="ECO:0000313" key="5">
    <source>
        <dbReference type="Proteomes" id="UP000283509"/>
    </source>
</evidence>
<dbReference type="PANTHER" id="PTHR22803">
    <property type="entry name" value="MANNOSE, PHOSPHOLIPASE, LECTIN RECEPTOR RELATED"/>
    <property type="match status" value="1"/>
</dbReference>
<evidence type="ECO:0000313" key="4">
    <source>
        <dbReference type="EMBL" id="ROT86097.1"/>
    </source>
</evidence>
<evidence type="ECO:0000259" key="3">
    <source>
        <dbReference type="PROSITE" id="PS50041"/>
    </source>
</evidence>
<dbReference type="Pfam" id="PF00059">
    <property type="entry name" value="Lectin_C"/>
    <property type="match status" value="1"/>
</dbReference>
<dbReference type="InterPro" id="IPR018378">
    <property type="entry name" value="C-type_lectin_CS"/>
</dbReference>
<protein>
    <submittedName>
        <fullName evidence="4">Lectin B isoform 2</fullName>
    </submittedName>
</protein>
<dbReference type="InterPro" id="IPR001304">
    <property type="entry name" value="C-type_lectin-like"/>
</dbReference>
<dbReference type="SUPFAM" id="SSF56436">
    <property type="entry name" value="C-type lectin-like"/>
    <property type="match status" value="1"/>
</dbReference>
<organism evidence="4 5">
    <name type="scientific">Penaeus vannamei</name>
    <name type="common">Whiteleg shrimp</name>
    <name type="synonym">Litopenaeus vannamei</name>
    <dbReference type="NCBI Taxonomy" id="6689"/>
    <lineage>
        <taxon>Eukaryota</taxon>
        <taxon>Metazoa</taxon>
        <taxon>Ecdysozoa</taxon>
        <taxon>Arthropoda</taxon>
        <taxon>Crustacea</taxon>
        <taxon>Multicrustacea</taxon>
        <taxon>Malacostraca</taxon>
        <taxon>Eumalacostraca</taxon>
        <taxon>Eucarida</taxon>
        <taxon>Decapoda</taxon>
        <taxon>Dendrobranchiata</taxon>
        <taxon>Penaeoidea</taxon>
        <taxon>Penaeidae</taxon>
        <taxon>Penaeus</taxon>
    </lineage>
</organism>
<dbReference type="PROSITE" id="PS50041">
    <property type="entry name" value="C_TYPE_LECTIN_2"/>
    <property type="match status" value="1"/>
</dbReference>
<feature type="signal peptide" evidence="2">
    <location>
        <begin position="1"/>
        <end position="20"/>
    </location>
</feature>
<dbReference type="EMBL" id="QCYY01000002">
    <property type="protein sequence ID" value="ROT86097.1"/>
    <property type="molecule type" value="Genomic_DNA"/>
</dbReference>
<comment type="caution">
    <text evidence="4">The sequence shown here is derived from an EMBL/GenBank/DDBJ whole genome shotgun (WGS) entry which is preliminary data.</text>
</comment>
<reference evidence="4 5" key="2">
    <citation type="submission" date="2019-01" db="EMBL/GenBank/DDBJ databases">
        <title>The decoding of complex shrimp genome reveals the adaptation for benthos swimmer, frequently molting mechanism and breeding impact on genome.</title>
        <authorList>
            <person name="Sun Y."/>
            <person name="Gao Y."/>
            <person name="Yu Y."/>
        </authorList>
    </citation>
    <scope>NUCLEOTIDE SEQUENCE [LARGE SCALE GENOMIC DNA]</scope>
    <source>
        <tissue evidence="4">Muscle</tissue>
    </source>
</reference>
<reference evidence="4 5" key="1">
    <citation type="submission" date="2018-04" db="EMBL/GenBank/DDBJ databases">
        <authorList>
            <person name="Zhang X."/>
            <person name="Yuan J."/>
            <person name="Li F."/>
            <person name="Xiang J."/>
        </authorList>
    </citation>
    <scope>NUCLEOTIDE SEQUENCE [LARGE SCALE GENOMIC DNA]</scope>
    <source>
        <tissue evidence="4">Muscle</tissue>
    </source>
</reference>
<accession>A0A423UBM5</accession>
<keyword evidence="2" id="KW-0732">Signal</keyword>
<gene>
    <name evidence="4" type="ORF">C7M84_007818</name>
</gene>
<dbReference type="InterPro" id="IPR016186">
    <property type="entry name" value="C-type_lectin-like/link_sf"/>
</dbReference>
<feature type="domain" description="C-type lectin" evidence="3">
    <location>
        <begin position="29"/>
        <end position="157"/>
    </location>
</feature>
<dbReference type="Proteomes" id="UP000283509">
    <property type="component" value="Unassembled WGS sequence"/>
</dbReference>
<sequence length="164" mass="18581">MRGIFPSIFYIFFLKVSVQGLCPEPFESVQDKCYYFELEVSRTWDNCRARCQSLGADLAILNTCEEFSLLVKHIHISQLEIPDNFSFFVGGTDRGDEGVWYWVDGSPVKMGVPLWGQTDFIAEPSGGTEQNCATLNKANRYYLHDGECDKNGYAICQIDPVPEL</sequence>
<dbReference type="Gene3D" id="3.10.100.10">
    <property type="entry name" value="Mannose-Binding Protein A, subunit A"/>
    <property type="match status" value="1"/>
</dbReference>
<evidence type="ECO:0000256" key="1">
    <source>
        <dbReference type="ARBA" id="ARBA00023157"/>
    </source>
</evidence>
<keyword evidence="5" id="KW-1185">Reference proteome</keyword>
<dbReference type="AlphaFoldDB" id="A0A423UBM5"/>
<keyword evidence="1" id="KW-1015">Disulfide bond</keyword>